<keyword evidence="1" id="KW-0732">Signal</keyword>
<feature type="signal peptide" evidence="1">
    <location>
        <begin position="1"/>
        <end position="20"/>
    </location>
</feature>
<evidence type="ECO:0000256" key="1">
    <source>
        <dbReference type="SAM" id="SignalP"/>
    </source>
</evidence>
<proteinExistence type="predicted"/>
<dbReference type="EMBL" id="JAQMPX010000141">
    <property type="protein sequence ID" value="MDB9140598.1"/>
    <property type="molecule type" value="Genomic_DNA"/>
</dbReference>
<keyword evidence="2" id="KW-0378">Hydrolase</keyword>
<dbReference type="EC" id="3.4.22.8" evidence="2"/>
<dbReference type="PROSITE" id="PS51257">
    <property type="entry name" value="PROKAR_LIPOPROTEIN"/>
    <property type="match status" value="1"/>
</dbReference>
<name>A0A173TCK5_PARDI</name>
<organism evidence="2 5">
    <name type="scientific">Parabacteroides distasonis</name>
    <dbReference type="NCBI Taxonomy" id="823"/>
    <lineage>
        <taxon>Bacteria</taxon>
        <taxon>Pseudomonadati</taxon>
        <taxon>Bacteroidota</taxon>
        <taxon>Bacteroidia</taxon>
        <taxon>Bacteroidales</taxon>
        <taxon>Tannerellaceae</taxon>
        <taxon>Parabacteroides</taxon>
    </lineage>
</organism>
<protein>
    <submittedName>
        <fullName evidence="2 3">Clostripain</fullName>
        <ecNumber evidence="2">3.4.22.8</ecNumber>
    </submittedName>
</protein>
<evidence type="ECO:0000313" key="3">
    <source>
        <dbReference type="EMBL" id="MDB9140598.1"/>
    </source>
</evidence>
<reference evidence="2 5" key="1">
    <citation type="submission" date="2015-09" db="EMBL/GenBank/DDBJ databases">
        <authorList>
            <consortium name="Pathogen Informatics"/>
        </authorList>
    </citation>
    <scope>NUCLEOTIDE SEQUENCE [LARGE SCALE GENOMIC DNA]</scope>
    <source>
        <strain evidence="2 5">2789STDY5608872</strain>
    </source>
</reference>
<dbReference type="AlphaFoldDB" id="A0A173TCK5"/>
<accession>A0A173TCK5</accession>
<dbReference type="InterPro" id="IPR005077">
    <property type="entry name" value="Peptidase_C11"/>
</dbReference>
<dbReference type="PANTHER" id="PTHR37835:SF1">
    <property type="entry name" value="ALPHA-CLOSTRIPAIN"/>
    <property type="match status" value="1"/>
</dbReference>
<dbReference type="EMBL" id="WKLT01000020">
    <property type="protein sequence ID" value="MRY59778.1"/>
    <property type="molecule type" value="Genomic_DNA"/>
</dbReference>
<reference evidence="4 6" key="2">
    <citation type="journal article" date="2019" name="Nat. Med.">
        <title>A library of human gut bacterial isolates paired with longitudinal multiomics data enables mechanistic microbiome research.</title>
        <authorList>
            <person name="Poyet M."/>
            <person name="Groussin M."/>
            <person name="Gibbons S.M."/>
            <person name="Avila-Pacheco J."/>
            <person name="Jiang X."/>
            <person name="Kearney S.M."/>
            <person name="Perrotta A.R."/>
            <person name="Berdy B."/>
            <person name="Zhao S."/>
            <person name="Lieberman T.D."/>
            <person name="Swanson P.K."/>
            <person name="Smith M."/>
            <person name="Roesemann S."/>
            <person name="Alexander J.E."/>
            <person name="Rich S.A."/>
            <person name="Livny J."/>
            <person name="Vlamakis H."/>
            <person name="Clish C."/>
            <person name="Bullock K."/>
            <person name="Deik A."/>
            <person name="Scott J."/>
            <person name="Pierce K.A."/>
            <person name="Xavier R.J."/>
            <person name="Alm E.J."/>
        </authorList>
    </citation>
    <scope>NUCLEOTIDE SEQUENCE [LARGE SCALE GENOMIC DNA]</scope>
    <source>
        <strain evidence="4 6">BIOML-A41</strain>
    </source>
</reference>
<reference evidence="3" key="3">
    <citation type="submission" date="2023-01" db="EMBL/GenBank/DDBJ databases">
        <title>Human gut microbiome strain richness.</title>
        <authorList>
            <person name="Chen-Liaw A."/>
        </authorList>
    </citation>
    <scope>NUCLEOTIDE SEQUENCE</scope>
    <source>
        <strain evidence="3">D35st1_E5_D35t1_190705</strain>
    </source>
</reference>
<dbReference type="GO" id="GO:0004197">
    <property type="term" value="F:cysteine-type endopeptidase activity"/>
    <property type="evidence" value="ECO:0007669"/>
    <property type="project" value="UniProtKB-EC"/>
</dbReference>
<dbReference type="EMBL" id="CYXP01000002">
    <property type="protein sequence ID" value="CUN00522.1"/>
    <property type="molecule type" value="Genomic_DNA"/>
</dbReference>
<evidence type="ECO:0000313" key="2">
    <source>
        <dbReference type="EMBL" id="CUN00522.1"/>
    </source>
</evidence>
<dbReference type="PANTHER" id="PTHR37835">
    <property type="entry name" value="ALPHA-CLOSTRIPAIN"/>
    <property type="match status" value="1"/>
</dbReference>
<dbReference type="Proteomes" id="UP000095591">
    <property type="component" value="Unassembled WGS sequence"/>
</dbReference>
<dbReference type="RefSeq" id="WP_044546420.1">
    <property type="nucleotide sequence ID" value="NZ_AP019729.1"/>
</dbReference>
<dbReference type="Pfam" id="PF03415">
    <property type="entry name" value="Peptidase_C11"/>
    <property type="match status" value="1"/>
</dbReference>
<gene>
    <name evidence="2" type="primary">cloSI</name>
    <name evidence="2" type="ORF">ERS852429_01541</name>
    <name evidence="4" type="ORF">GKD59_18075</name>
    <name evidence="3" type="ORF">PN612_19090</name>
</gene>
<evidence type="ECO:0000313" key="4">
    <source>
        <dbReference type="EMBL" id="MRY59778.1"/>
    </source>
</evidence>
<dbReference type="Proteomes" id="UP001211522">
    <property type="component" value="Unassembled WGS sequence"/>
</dbReference>
<dbReference type="Proteomes" id="UP000463337">
    <property type="component" value="Unassembled WGS sequence"/>
</dbReference>
<dbReference type="Gene3D" id="3.40.50.11970">
    <property type="match status" value="1"/>
</dbReference>
<sequence length="380" mass="43247">MKAKYIVIFFLSLLSFVACDKEEVVIPTTAPRTVLIYFAGDNSLSGYVSQNLRAIKEGIERDGLNNGNLLIYTDKQNEAPQLFQLKLEADTIRQIVLETYDSNQNSASTETLTQIIDKVQKEYPADSYGLVLWSHGTGWLPSDIYSYLRSFGQDGKNNFMEINDLASALSKYHFDFILFDACYMSCAEVAYAFRGCADYIIGSPTEILANGFPYQSIMGDMFKKDADVVGIATQFYEHYKNGIYPYATISVIKSSALDELATISRAIFKDKTETDLFAVPVKDLQIMEYLTHNYHALYDFDDYVSRLATAEQYAKFKQALDKAITYKAATPKSFYSYPYPSGTPLPINKFSGLSIYVPQEALPKLNEWYKYLEWYKDVYQ</sequence>
<feature type="chain" id="PRO_5043136213" evidence="1">
    <location>
        <begin position="21"/>
        <end position="380"/>
    </location>
</feature>
<evidence type="ECO:0000313" key="5">
    <source>
        <dbReference type="Proteomes" id="UP000095591"/>
    </source>
</evidence>
<evidence type="ECO:0000313" key="6">
    <source>
        <dbReference type="Proteomes" id="UP000463337"/>
    </source>
</evidence>